<protein>
    <submittedName>
        <fullName evidence="3">Sporulation protein YlmC, PRC-barrel domain family</fullName>
    </submittedName>
</protein>
<evidence type="ECO:0000313" key="4">
    <source>
        <dbReference type="Proteomes" id="UP000323439"/>
    </source>
</evidence>
<dbReference type="SUPFAM" id="SSF50346">
    <property type="entry name" value="PRC-barrel domain"/>
    <property type="match status" value="1"/>
</dbReference>
<evidence type="ECO:0000259" key="2">
    <source>
        <dbReference type="Pfam" id="PF05239"/>
    </source>
</evidence>
<dbReference type="AlphaFoldDB" id="A0A1G5VXT3"/>
<evidence type="ECO:0000313" key="3">
    <source>
        <dbReference type="EMBL" id="SDA50679.1"/>
    </source>
</evidence>
<dbReference type="PANTHER" id="PTHR38137:SF1">
    <property type="entry name" value="PRC-BARREL DOMAIN-CONTAINING PROTEIN"/>
    <property type="match status" value="1"/>
</dbReference>
<feature type="domain" description="PRC-barrel" evidence="2">
    <location>
        <begin position="29"/>
        <end position="69"/>
    </location>
</feature>
<dbReference type="Pfam" id="PF05239">
    <property type="entry name" value="PRC"/>
    <property type="match status" value="1"/>
</dbReference>
<name>A0A1G5VXT3_9EURY</name>
<dbReference type="EMBL" id="FMXB01000006">
    <property type="protein sequence ID" value="SDA50679.1"/>
    <property type="molecule type" value="Genomic_DNA"/>
</dbReference>
<dbReference type="STRING" id="230361.sm9_0548"/>
<evidence type="ECO:0000256" key="1">
    <source>
        <dbReference type="SAM" id="MobiDB-lite"/>
    </source>
</evidence>
<gene>
    <name evidence="3" type="ORF">SAMN02910315_00996</name>
</gene>
<feature type="compositionally biased region" description="Polar residues" evidence="1">
    <location>
        <begin position="149"/>
        <end position="165"/>
    </location>
</feature>
<dbReference type="InterPro" id="IPR011033">
    <property type="entry name" value="PRC_barrel-like_sf"/>
</dbReference>
<reference evidence="3 4" key="1">
    <citation type="submission" date="2016-10" db="EMBL/GenBank/DDBJ databases">
        <authorList>
            <person name="Varghese N."/>
            <person name="Submissions S."/>
        </authorList>
    </citation>
    <scope>NUCLEOTIDE SEQUENCE [LARGE SCALE GENOMIC DNA]</scope>
    <source>
        <strain evidence="3 4">DSM 16643</strain>
    </source>
</reference>
<organism evidence="3 4">
    <name type="scientific">Methanobrevibacter millerae</name>
    <dbReference type="NCBI Taxonomy" id="230361"/>
    <lineage>
        <taxon>Archaea</taxon>
        <taxon>Methanobacteriati</taxon>
        <taxon>Methanobacteriota</taxon>
        <taxon>Methanomada group</taxon>
        <taxon>Methanobacteria</taxon>
        <taxon>Methanobacteriales</taxon>
        <taxon>Methanobacteriaceae</taxon>
        <taxon>Methanobrevibacter</taxon>
    </lineage>
</organism>
<dbReference type="Proteomes" id="UP000323439">
    <property type="component" value="Unassembled WGS sequence"/>
</dbReference>
<feature type="region of interest" description="Disordered" evidence="1">
    <location>
        <begin position="127"/>
        <end position="165"/>
    </location>
</feature>
<proteinExistence type="predicted"/>
<dbReference type="PANTHER" id="PTHR38137">
    <property type="entry name" value="PRC-BARREL DOMAIN PROTEIN"/>
    <property type="match status" value="1"/>
</dbReference>
<accession>A0A1G5VXT3</accession>
<dbReference type="Gene3D" id="2.30.30.240">
    <property type="entry name" value="PRC-barrel domain"/>
    <property type="match status" value="1"/>
</dbReference>
<feature type="compositionally biased region" description="Low complexity" evidence="1">
    <location>
        <begin position="138"/>
        <end position="148"/>
    </location>
</feature>
<sequence length="165" mass="18774">MLLITNYLYKQIIYNYTYYLVKLLCGVKMVEVSNLRNLSIYTNTGHYVGQVEDIVLNIRLGTISKLQVRAVEPERKQVGLLDNIKGAFQGVPEENIGTRAYKNDLLTVDFDKVQAIADIMLINPRDIKKVNPEPPAPEVVAPRQAPQQSQIPETQPQFENKPNFD</sequence>
<dbReference type="InterPro" id="IPR027275">
    <property type="entry name" value="PRC-brl_dom"/>
</dbReference>
<keyword evidence="4" id="KW-1185">Reference proteome</keyword>